<feature type="region of interest" description="Disordered" evidence="1">
    <location>
        <begin position="71"/>
        <end position="107"/>
    </location>
</feature>
<feature type="compositionally biased region" description="Low complexity" evidence="1">
    <location>
        <begin position="87"/>
        <end position="106"/>
    </location>
</feature>
<evidence type="ECO:0000256" key="2">
    <source>
        <dbReference type="SAM" id="Phobius"/>
    </source>
</evidence>
<keyword evidence="2" id="KW-1133">Transmembrane helix</keyword>
<gene>
    <name evidence="3" type="ORF">COV85_04030</name>
</gene>
<comment type="caution">
    <text evidence="3">The sequence shown here is derived from an EMBL/GenBank/DDBJ whole genome shotgun (WGS) entry which is preliminary data.</text>
</comment>
<keyword evidence="2" id="KW-0812">Transmembrane</keyword>
<reference evidence="3 4" key="1">
    <citation type="submission" date="2017-09" db="EMBL/GenBank/DDBJ databases">
        <title>Depth-based differentiation of microbial function through sediment-hosted aquifers and enrichment of novel symbionts in the deep terrestrial subsurface.</title>
        <authorList>
            <person name="Probst A.J."/>
            <person name="Ladd B."/>
            <person name="Jarett J.K."/>
            <person name="Geller-Mcgrath D.E."/>
            <person name="Sieber C.M."/>
            <person name="Emerson J.B."/>
            <person name="Anantharaman K."/>
            <person name="Thomas B.C."/>
            <person name="Malmstrom R."/>
            <person name="Stieglmeier M."/>
            <person name="Klingl A."/>
            <person name="Woyke T."/>
            <person name="Ryan C.M."/>
            <person name="Banfield J.F."/>
        </authorList>
    </citation>
    <scope>NUCLEOTIDE SEQUENCE [LARGE SCALE GENOMIC DNA]</scope>
    <source>
        <strain evidence="3">CG11_big_fil_rev_8_21_14_0_20_44_10</strain>
    </source>
</reference>
<dbReference type="AlphaFoldDB" id="A0A2H0KPM5"/>
<evidence type="ECO:0000313" key="3">
    <source>
        <dbReference type="EMBL" id="PIQ74089.1"/>
    </source>
</evidence>
<feature type="region of interest" description="Disordered" evidence="1">
    <location>
        <begin position="43"/>
        <end position="62"/>
    </location>
</feature>
<dbReference type="Proteomes" id="UP000231550">
    <property type="component" value="Unassembled WGS sequence"/>
</dbReference>
<accession>A0A2H0KPM5</accession>
<proteinExistence type="predicted"/>
<organism evidence="3 4">
    <name type="scientific">Candidatus Portnoybacteria bacterium CG11_big_fil_rev_8_21_14_0_20_44_10</name>
    <dbReference type="NCBI Taxonomy" id="1974818"/>
    <lineage>
        <taxon>Bacteria</taxon>
        <taxon>Candidatus Portnoyibacteriota</taxon>
    </lineage>
</organism>
<protein>
    <submittedName>
        <fullName evidence="3">Uncharacterized protein</fullName>
    </submittedName>
</protein>
<evidence type="ECO:0000256" key="1">
    <source>
        <dbReference type="SAM" id="MobiDB-lite"/>
    </source>
</evidence>
<keyword evidence="2" id="KW-0472">Membrane</keyword>
<evidence type="ECO:0000313" key="4">
    <source>
        <dbReference type="Proteomes" id="UP000231550"/>
    </source>
</evidence>
<dbReference type="EMBL" id="PCVN01000107">
    <property type="protein sequence ID" value="PIQ74089.1"/>
    <property type="molecule type" value="Genomic_DNA"/>
</dbReference>
<sequence length="298" mass="32404">MDTKNFSTSNAILIILIILGAGGLGGAVYYYGVKETPSTSIANQSVNQAGTPSGADSNLAGYRESPSAETEVVWPSNQQLGTGTALPPNSTMPPSSSPTLPVSQPSAAPGNQVLDTYLNAYQKVQQNKESYKEVSFRATIYTFLPLRDFLDGLDITINPAVYQYLDQSNYRAVFCYRDANTVDRGLILRLKPGSTMAYYEKLYYGSEGIEPSLKQWEPTMFSDLKNIFFPDNSLPSQYAARFQTTPGLAPVEYATLKDQQGKTLFVGYCVAADEALYLANSLECQGEILKANAPAGEP</sequence>
<feature type="compositionally biased region" description="Polar residues" evidence="1">
    <location>
        <begin position="43"/>
        <end position="56"/>
    </location>
</feature>
<feature type="transmembrane region" description="Helical" evidence="2">
    <location>
        <begin position="12"/>
        <end position="32"/>
    </location>
</feature>
<name>A0A2H0KPM5_9BACT</name>